<reference evidence="2" key="1">
    <citation type="journal article" date="2021" name="mSystems">
        <title>Bacteria and Archaea Synergistically Convert Glycine Betaine to Biogenic Methane in the Formosa Cold Seep of the South China Sea.</title>
        <authorList>
            <person name="Li L."/>
            <person name="Zhang W."/>
            <person name="Zhang S."/>
            <person name="Song L."/>
            <person name="Sun Q."/>
            <person name="Zhang H."/>
            <person name="Xiang H."/>
            <person name="Dong X."/>
        </authorList>
    </citation>
    <scope>NUCLEOTIDE SEQUENCE</scope>
    <source>
        <strain evidence="2">LLY</strain>
    </source>
</reference>
<dbReference type="AlphaFoldDB" id="A0A9E4ZIX6"/>
<dbReference type="EMBL" id="JAGSOI010000146">
    <property type="protein sequence ID" value="MCM1988087.1"/>
    <property type="molecule type" value="Genomic_DNA"/>
</dbReference>
<gene>
    <name evidence="2" type="ORF">KDK67_14115</name>
</gene>
<dbReference type="Proteomes" id="UP001056766">
    <property type="component" value="Unassembled WGS sequence"/>
</dbReference>
<evidence type="ECO:0000313" key="3">
    <source>
        <dbReference type="Proteomes" id="UP001056766"/>
    </source>
</evidence>
<organism evidence="2 3">
    <name type="scientific">Methanococcoides seepicolus</name>
    <dbReference type="NCBI Taxonomy" id="2828780"/>
    <lineage>
        <taxon>Archaea</taxon>
        <taxon>Methanobacteriati</taxon>
        <taxon>Methanobacteriota</taxon>
        <taxon>Stenosarchaea group</taxon>
        <taxon>Methanomicrobia</taxon>
        <taxon>Methanosarcinales</taxon>
        <taxon>Methanosarcinaceae</taxon>
        <taxon>Methanococcoides</taxon>
    </lineage>
</organism>
<sequence>MGIIFQHHVTHYIIFSNWISVRISKISTEPGFETTYEAFLNSVHSDDRMLVQDAINKAVYENKPYSIDYRILLPDGSER</sequence>
<evidence type="ECO:0000259" key="1">
    <source>
        <dbReference type="Pfam" id="PF08447"/>
    </source>
</evidence>
<feature type="domain" description="PAS fold-3" evidence="1">
    <location>
        <begin position="31"/>
        <end position="79"/>
    </location>
</feature>
<keyword evidence="3" id="KW-1185">Reference proteome</keyword>
<name>A0A9E4ZIX6_9EURY</name>
<evidence type="ECO:0000313" key="2">
    <source>
        <dbReference type="EMBL" id="MCM1988087.1"/>
    </source>
</evidence>
<comment type="caution">
    <text evidence="2">The sequence shown here is derived from an EMBL/GenBank/DDBJ whole genome shotgun (WGS) entry which is preliminary data.</text>
</comment>
<proteinExistence type="predicted"/>
<reference evidence="2" key="2">
    <citation type="submission" date="2021-04" db="EMBL/GenBank/DDBJ databases">
        <authorList>
            <person name="Dong X."/>
        </authorList>
    </citation>
    <scope>NUCLEOTIDE SEQUENCE</scope>
    <source>
        <strain evidence="2">LLY</strain>
    </source>
</reference>
<dbReference type="InterPro" id="IPR035965">
    <property type="entry name" value="PAS-like_dom_sf"/>
</dbReference>
<accession>A0A9E4ZIX6</accession>
<dbReference type="SUPFAM" id="SSF55785">
    <property type="entry name" value="PYP-like sensor domain (PAS domain)"/>
    <property type="match status" value="1"/>
</dbReference>
<dbReference type="Gene3D" id="3.30.450.20">
    <property type="entry name" value="PAS domain"/>
    <property type="match status" value="1"/>
</dbReference>
<dbReference type="InterPro" id="IPR013655">
    <property type="entry name" value="PAS_fold_3"/>
</dbReference>
<protein>
    <submittedName>
        <fullName evidence="2">PAS domain-containing protein</fullName>
    </submittedName>
</protein>
<feature type="non-terminal residue" evidence="2">
    <location>
        <position position="79"/>
    </location>
</feature>
<dbReference type="RefSeq" id="WP_420846955.1">
    <property type="nucleotide sequence ID" value="NZ_JAGSOI010000146.1"/>
</dbReference>
<dbReference type="Pfam" id="PF08447">
    <property type="entry name" value="PAS_3"/>
    <property type="match status" value="1"/>
</dbReference>